<dbReference type="Pfam" id="PF02983">
    <property type="entry name" value="Pro_Al_protease"/>
    <property type="match status" value="1"/>
</dbReference>
<dbReference type="SUPFAM" id="SSF50494">
    <property type="entry name" value="Trypsin-like serine proteases"/>
    <property type="match status" value="1"/>
</dbReference>
<evidence type="ECO:0000256" key="3">
    <source>
        <dbReference type="ARBA" id="ARBA00022729"/>
    </source>
</evidence>
<feature type="chain" id="PRO_5038503684" evidence="8">
    <location>
        <begin position="24"/>
        <end position="529"/>
    </location>
</feature>
<dbReference type="InterPro" id="IPR004236">
    <property type="entry name" value="Pept_S1_alpha_lytic"/>
</dbReference>
<dbReference type="Gene3D" id="3.30.300.50">
    <property type="match status" value="2"/>
</dbReference>
<evidence type="ECO:0000256" key="7">
    <source>
        <dbReference type="ARBA" id="ARBA00023157"/>
    </source>
</evidence>
<dbReference type="Gene3D" id="2.80.10.50">
    <property type="match status" value="1"/>
</dbReference>
<evidence type="ECO:0000256" key="4">
    <source>
        <dbReference type="ARBA" id="ARBA00022801"/>
    </source>
</evidence>
<evidence type="ECO:0000256" key="5">
    <source>
        <dbReference type="ARBA" id="ARBA00022825"/>
    </source>
</evidence>
<dbReference type="RefSeq" id="WP_142111686.1">
    <property type="nucleotide sequence ID" value="NZ_BAAATB010000002.1"/>
</dbReference>
<comment type="caution">
    <text evidence="10">The sequence shown here is derived from an EMBL/GenBank/DDBJ whole genome shotgun (WGS) entry which is preliminary data.</text>
</comment>
<dbReference type="InterPro" id="IPR035070">
    <property type="entry name" value="Streptogrisin_prodomain"/>
</dbReference>
<evidence type="ECO:0000259" key="9">
    <source>
        <dbReference type="SMART" id="SM00458"/>
    </source>
</evidence>
<dbReference type="InterPro" id="IPR000772">
    <property type="entry name" value="Ricin_B_lectin"/>
</dbReference>
<organism evidence="10 11">
    <name type="scientific">Rarobacter incanus</name>
    <dbReference type="NCBI Taxonomy" id="153494"/>
    <lineage>
        <taxon>Bacteria</taxon>
        <taxon>Bacillati</taxon>
        <taxon>Actinomycetota</taxon>
        <taxon>Actinomycetes</taxon>
        <taxon>Micrococcales</taxon>
        <taxon>Rarobacteraceae</taxon>
        <taxon>Rarobacter</taxon>
    </lineage>
</organism>
<evidence type="ECO:0000313" key="11">
    <source>
        <dbReference type="Proteomes" id="UP000316181"/>
    </source>
</evidence>
<dbReference type="GO" id="GO:0006508">
    <property type="term" value="P:proteolysis"/>
    <property type="evidence" value="ECO:0007669"/>
    <property type="project" value="UniProtKB-KW"/>
</dbReference>
<gene>
    <name evidence="10" type="ORF">FB389_1073</name>
</gene>
<dbReference type="CDD" id="cd21112">
    <property type="entry name" value="alphaLP-like"/>
    <property type="match status" value="1"/>
</dbReference>
<dbReference type="EMBL" id="VFNV01000001">
    <property type="protein sequence ID" value="TQK76402.1"/>
    <property type="molecule type" value="Genomic_DNA"/>
</dbReference>
<accession>A0A542SP87</accession>
<reference evidence="10 11" key="1">
    <citation type="submission" date="2019-06" db="EMBL/GenBank/DDBJ databases">
        <title>Sequencing the genomes of 1000 actinobacteria strains.</title>
        <authorList>
            <person name="Klenk H.-P."/>
        </authorList>
    </citation>
    <scope>NUCLEOTIDE SEQUENCE [LARGE SCALE GENOMIC DNA]</scope>
    <source>
        <strain evidence="10 11">DSM 10596</strain>
    </source>
</reference>
<dbReference type="GO" id="GO:0004252">
    <property type="term" value="F:serine-type endopeptidase activity"/>
    <property type="evidence" value="ECO:0007669"/>
    <property type="project" value="InterPro"/>
</dbReference>
<dbReference type="InterPro" id="IPR035992">
    <property type="entry name" value="Ricin_B-like_lectins"/>
</dbReference>
<dbReference type="SMART" id="SM00458">
    <property type="entry name" value="RICIN"/>
    <property type="match status" value="1"/>
</dbReference>
<evidence type="ECO:0000256" key="8">
    <source>
        <dbReference type="SAM" id="SignalP"/>
    </source>
</evidence>
<keyword evidence="7" id="KW-1015">Disulfide bond</keyword>
<dbReference type="Gene3D" id="2.40.10.10">
    <property type="entry name" value="Trypsin-like serine proteases"/>
    <property type="match status" value="2"/>
</dbReference>
<evidence type="ECO:0000256" key="2">
    <source>
        <dbReference type="ARBA" id="ARBA00022670"/>
    </source>
</evidence>
<comment type="similarity">
    <text evidence="1">Belongs to the peptidase S1 family.</text>
</comment>
<feature type="domain" description="Ricin B lectin" evidence="9">
    <location>
        <begin position="402"/>
        <end position="529"/>
    </location>
</feature>
<keyword evidence="5" id="KW-0720">Serine protease</keyword>
<evidence type="ECO:0000256" key="6">
    <source>
        <dbReference type="ARBA" id="ARBA00023145"/>
    </source>
</evidence>
<sequence>MNPRKLSAILCSFALFATVSVTAVVAGNSASAQPAAAAAAPARTAGGTLAAAAAGATQDDVYAAMKRDLSLSKKQAKKRIKFEAKAIKVEKKLRKKLGGKFSSLWITKKGTIAATVTSKKAAKKAKKLGVQKVKIVATTVKKLEKKATKLRKTPRSISSKVTSWWVDPVTNKIVIQAKSKAAANSAAKSAGLKAGQFAVEVSQDSIVPVRDYWGGDPLSGCTLAFAVEGGFVTAGHCAVEGPGHVLKTELNGTQIGTVVAQQFGGGIDAAYARNENGWTGRGKVTHWNGGGAVDINGSSEAPIGSHLCKAGRTTKWTCGYVLKKNVTLNYNNGANPVVATETSACALGGDSGGAYVWNDQAQGITSGSNLDMNNCRSWFQPINTILQKWNLKLLVGGGTSSGTQVASIQGWQNKCIDVPNSEFVNGKKVQIWDCNGTNAQRIEFRSDGSLRVGGKCLDAEGWGTGNGTKVQLWDCTGGANQQWTLNSAKDLVNKHANKCVDVQDWGKNNGAKLQLWQCSGTANQKWWKK</sequence>
<dbReference type="Pfam" id="PF00652">
    <property type="entry name" value="Ricin_B_lectin"/>
    <property type="match status" value="1"/>
</dbReference>
<proteinExistence type="inferred from homology"/>
<keyword evidence="2" id="KW-0645">Protease</keyword>
<dbReference type="AlphaFoldDB" id="A0A542SP87"/>
<dbReference type="PROSITE" id="PS50231">
    <property type="entry name" value="RICIN_B_LECTIN"/>
    <property type="match status" value="1"/>
</dbReference>
<dbReference type="PRINTS" id="PR00861">
    <property type="entry name" value="ALYTICPTASE"/>
</dbReference>
<protein>
    <submittedName>
        <fullName evidence="10">Streptogrisin C</fullName>
    </submittedName>
</protein>
<dbReference type="InterPro" id="IPR043504">
    <property type="entry name" value="Peptidase_S1_PA_chymotrypsin"/>
</dbReference>
<dbReference type="SUPFAM" id="SSF50370">
    <property type="entry name" value="Ricin B-like lectins"/>
    <property type="match status" value="1"/>
</dbReference>
<dbReference type="OrthoDB" id="8781117at2"/>
<dbReference type="Proteomes" id="UP000316181">
    <property type="component" value="Unassembled WGS sequence"/>
</dbReference>
<feature type="signal peptide" evidence="8">
    <location>
        <begin position="1"/>
        <end position="23"/>
    </location>
</feature>
<evidence type="ECO:0000256" key="1">
    <source>
        <dbReference type="ARBA" id="ARBA00007664"/>
    </source>
</evidence>
<dbReference type="InterPro" id="IPR001316">
    <property type="entry name" value="Pept_S1A_streptogrisin"/>
</dbReference>
<keyword evidence="11" id="KW-1185">Reference proteome</keyword>
<keyword evidence="3 8" id="KW-0732">Signal</keyword>
<dbReference type="GO" id="GO:0005576">
    <property type="term" value="C:extracellular region"/>
    <property type="evidence" value="ECO:0007669"/>
    <property type="project" value="InterPro"/>
</dbReference>
<evidence type="ECO:0000313" key="10">
    <source>
        <dbReference type="EMBL" id="TQK76402.1"/>
    </source>
</evidence>
<name>A0A542SP87_9MICO</name>
<keyword evidence="4" id="KW-0378">Hydrolase</keyword>
<dbReference type="InterPro" id="IPR009003">
    <property type="entry name" value="Peptidase_S1_PA"/>
</dbReference>
<keyword evidence="6" id="KW-0865">Zymogen</keyword>